<accession>A0ABY7IRU2</accession>
<proteinExistence type="predicted"/>
<reference evidence="1 2" key="1">
    <citation type="submission" date="2022-12" db="EMBL/GenBank/DDBJ databases">
        <authorList>
            <person name="Ruckert C."/>
            <person name="Busche T."/>
            <person name="Kalinowski J."/>
            <person name="Wittmann C."/>
        </authorList>
    </citation>
    <scope>NUCLEOTIDE SEQUENCE [LARGE SCALE GENOMIC DNA]</scope>
    <source>
        <strain evidence="1 2">DSM 40555</strain>
    </source>
</reference>
<dbReference type="Proteomes" id="UP001210609">
    <property type="component" value="Chromosome"/>
</dbReference>
<keyword evidence="2" id="KW-1185">Reference proteome</keyword>
<dbReference type="GeneID" id="301336803"/>
<sequence length="40" mass="4092">MMANLAGLGHDGDLAGLAIATLLQQLGRSAEFTAHPEKAT</sequence>
<name>A0ABY7IRU2_STRNI</name>
<gene>
    <name evidence="1" type="ORF">STRLI_007361</name>
</gene>
<protein>
    <submittedName>
        <fullName evidence="1">Uncharacterized protein</fullName>
    </submittedName>
</protein>
<dbReference type="EMBL" id="CP114202">
    <property type="protein sequence ID" value="WAU01053.1"/>
    <property type="molecule type" value="Genomic_DNA"/>
</dbReference>
<organism evidence="1 2">
    <name type="scientific">Streptomyces nigrescens</name>
    <dbReference type="NCBI Taxonomy" id="1920"/>
    <lineage>
        <taxon>Bacteria</taxon>
        <taxon>Bacillati</taxon>
        <taxon>Actinomycetota</taxon>
        <taxon>Actinomycetes</taxon>
        <taxon>Kitasatosporales</taxon>
        <taxon>Streptomycetaceae</taxon>
        <taxon>Streptomyces</taxon>
    </lineage>
</organism>
<dbReference type="RefSeq" id="WP_266436958.1">
    <property type="nucleotide sequence ID" value="NZ_BLIP01000003.1"/>
</dbReference>
<evidence type="ECO:0000313" key="2">
    <source>
        <dbReference type="Proteomes" id="UP001210609"/>
    </source>
</evidence>
<evidence type="ECO:0000313" key="1">
    <source>
        <dbReference type="EMBL" id="WAU01053.1"/>
    </source>
</evidence>